<dbReference type="STRING" id="1354337.M983_3172"/>
<keyword evidence="5" id="KW-1185">Reference proteome</keyword>
<feature type="domain" description="Teneurin-like YD-shell" evidence="3">
    <location>
        <begin position="696"/>
        <end position="1252"/>
    </location>
</feature>
<feature type="transmembrane region" description="Helical" evidence="2">
    <location>
        <begin position="1333"/>
        <end position="1354"/>
    </location>
</feature>
<dbReference type="InterPro" id="IPR022385">
    <property type="entry name" value="Rhs_assc_core"/>
</dbReference>
<organism evidence="4 5">
    <name type="scientific">Proteus myxofaciens ATCC 19692</name>
    <dbReference type="NCBI Taxonomy" id="1354337"/>
    <lineage>
        <taxon>Bacteria</taxon>
        <taxon>Pseudomonadati</taxon>
        <taxon>Pseudomonadota</taxon>
        <taxon>Gammaproteobacteria</taxon>
        <taxon>Enterobacterales</taxon>
        <taxon>Morganellaceae</taxon>
        <taxon>Proteus</taxon>
    </lineage>
</organism>
<reference evidence="4 5" key="1">
    <citation type="submission" date="2016-04" db="EMBL/GenBank/DDBJ databases">
        <title>ATOL: Assembling a taxonomically balanced genome-scale reconstruction of the evolutionary history of the Enterobacteriaceae.</title>
        <authorList>
            <person name="Plunkett G.III."/>
            <person name="Neeno-Eckwall E.C."/>
            <person name="Glasner J.D."/>
            <person name="Perna N.T."/>
        </authorList>
    </citation>
    <scope>NUCLEOTIDE SEQUENCE [LARGE SCALE GENOMIC DNA]</scope>
    <source>
        <strain evidence="4 5">ATCC 19692</strain>
    </source>
</reference>
<evidence type="ECO:0000256" key="2">
    <source>
        <dbReference type="SAM" id="Phobius"/>
    </source>
</evidence>
<comment type="caution">
    <text evidence="4">The sequence shown here is derived from an EMBL/GenBank/DDBJ whole genome shotgun (WGS) entry which is preliminary data.</text>
</comment>
<dbReference type="RefSeq" id="WP_157091983.1">
    <property type="nucleotide sequence ID" value="NZ_LXEN01000157.1"/>
</dbReference>
<dbReference type="PANTHER" id="PTHR32305:SF15">
    <property type="entry name" value="PROTEIN RHSA-RELATED"/>
    <property type="match status" value="1"/>
</dbReference>
<name>A0A198F8G0_9GAMM</name>
<keyword evidence="2" id="KW-0812">Transmembrane</keyword>
<feature type="transmembrane region" description="Helical" evidence="2">
    <location>
        <begin position="1288"/>
        <end position="1321"/>
    </location>
</feature>
<dbReference type="EMBL" id="LXEN01000157">
    <property type="protein sequence ID" value="OAT21075.1"/>
    <property type="molecule type" value="Genomic_DNA"/>
</dbReference>
<dbReference type="PANTHER" id="PTHR32305">
    <property type="match status" value="1"/>
</dbReference>
<keyword evidence="1" id="KW-0677">Repeat</keyword>
<dbReference type="Gene3D" id="2.180.10.10">
    <property type="entry name" value="RHS repeat-associated core"/>
    <property type="match status" value="2"/>
</dbReference>
<dbReference type="NCBIfam" id="TIGR01643">
    <property type="entry name" value="YD_repeat_2x"/>
    <property type="match status" value="1"/>
</dbReference>
<evidence type="ECO:0000313" key="4">
    <source>
        <dbReference type="EMBL" id="OAT21075.1"/>
    </source>
</evidence>
<feature type="transmembrane region" description="Helical" evidence="2">
    <location>
        <begin position="1374"/>
        <end position="1399"/>
    </location>
</feature>
<keyword evidence="2" id="KW-0472">Membrane</keyword>
<dbReference type="PATRIC" id="fig|1354337.4.peg.3277"/>
<keyword evidence="2" id="KW-1133">Transmembrane helix</keyword>
<protein>
    <recommendedName>
        <fullName evidence="3">Teneurin-like YD-shell domain-containing protein</fullName>
    </recommendedName>
</protein>
<proteinExistence type="predicted"/>
<dbReference type="Proteomes" id="UP000094023">
    <property type="component" value="Unassembled WGS sequence"/>
</dbReference>
<dbReference type="InterPro" id="IPR006530">
    <property type="entry name" value="YD"/>
</dbReference>
<dbReference type="InterPro" id="IPR056823">
    <property type="entry name" value="TEN-like_YD-shell"/>
</dbReference>
<dbReference type="Pfam" id="PF25023">
    <property type="entry name" value="TEN_YD-shell"/>
    <property type="match status" value="1"/>
</dbReference>
<gene>
    <name evidence="4" type="ORF">M983_3172</name>
</gene>
<evidence type="ECO:0000256" key="1">
    <source>
        <dbReference type="ARBA" id="ARBA00022737"/>
    </source>
</evidence>
<evidence type="ECO:0000313" key="5">
    <source>
        <dbReference type="Proteomes" id="UP000094023"/>
    </source>
</evidence>
<evidence type="ECO:0000259" key="3">
    <source>
        <dbReference type="Pfam" id="PF25023"/>
    </source>
</evidence>
<sequence>MLELSNGEKYRVSPGSDEVRNHKLKNFRFAFTNSYGDGDGYTIFWKDGKIELLEKTEDNETFVTTTICSPSGRLLYLLWDWSGQVSRLSEIRDELVTLCQISYGVFPTVTLWPKTRDESRIQFELLNESQLDCISHHISDSEIMKWYFSYELLEGMTDLLLTEVKYPTGMTDNVVYNQLEGLRYPESSGFNERLPVVLTHTRDPGAGQPETIRYFTYTEQNFLGFNGNFGDWYADSDYIYTTLTDYIYGSTETISSEGITVITERQYNNYHLQISEQTQKHSSIIREDTEYYAIPYDFIESQPAQFQLPKKKIVTLTDTSLPATEQSRQEITETEFDEHGNPISIKAPDGTLTTYEFYSAEGEENCPLEPNGFARFLKSVKITPRTSDYSDTPVNMTVYTYKSLGNTLCVVQDTESTFSGSTLLSVRTTQYQTNTEHAEYGRIIAFIDTRYEKGVSFTSRQDFDTVISDGLMEQSVIFTGHDGLQSSIARRQSIYNGLLRTEISPQGVITDYTYDVLGRILTQTLNSGTDYENTAIWEYAIKNTGPVTTMRDALGNQIRIYFDGAGRQIRQQQFDVDHTHQWFDIVSTQYDSLGQSRASTGQDWITAEPGSVSNFIISSRVSYDNWGNQSEMAFSNNLYELTQTDPVRRLTHSFSQGGEGITLMKSGSVNTQLDKITGLPVQEVMKDVSGAEQSKKCYIYDGLNRLRQEEDTDGNLTTYSYDEFNREISRTLADGTIVTREYAPHLSDSQVTCIQVTSPDDDGNLQIQTMGLRIYDSLNRVTKETVGGRVTSYYYDGASPVPAKKTLPSGESLTYTYILELDNVPRSISAEEVTQIYEYDNLTGALLKAREGDTEYVCIRSPSGQLIREQFIRQGSHHQADHISTLSGTPLSYTDITGAQTCYKRNEQGQIVEISDSALDVELSYDLLHRLSSQTVTETVGGASLTTSFAYDDFSRETTRTLTDSSGKTLTTELSWLKNGLLGRRLTQQNNMKLKDEQYNYDCRNRLVSYRVSGRLPTLDAYGNPLTSQLYQHDAINNLTSVTTTLIDGSTDTATYHYLNTDDPTQLSMVTHTHGKYPPTINLTYDANGRMTLDEAGRTLIYDVRGRLIEVSGENINGGSYQYDAVNRLATQNVSQSDVRALYYRGNDLVNEVLSKNKQDIRLIKQGSLCLGVSDGHKLTLTGTDHNNSLLLSNDNIGGEQLHSWSPYGSGNPIDLLPGFNGERSDPVSGSYHLGNGYRAYNPVLMRFNCPDSMSPFNEGGINPYAYCAGDPINLTDPSGHMSTGSKVGIGLGVAGLFAAAFTAGLSLVASTIATALTVTITTGASISTMGAISGALASASVTSLVVGGLGIVSDVTAIASGAAESSDPAASSVLGWISMGMGLAGLGISMGMGGAKILSSSNTTSSMMLSGTMKELDSMGKDIYFFEDNYKFGRRLNIVAHGSLQKNGTGLLARSFGANLDAEELFSIIKQRKILDRYENIRTIMCFSGNGNSQSFGQKLANLTKLPVKSYVGTVTGNFEVNSLNKILYEAAGIRGGDGFAYMSKTFAENYEFQIRKSNPYSLFSKNYWKWNYDAAMFRPVL</sequence>
<accession>A0A198F8G0</accession>
<dbReference type="NCBIfam" id="TIGR03696">
    <property type="entry name" value="Rhs_assc_core"/>
    <property type="match status" value="1"/>
</dbReference>
<dbReference type="InterPro" id="IPR050708">
    <property type="entry name" value="T6SS_VgrG/RHS"/>
</dbReference>
<dbReference type="OrthoDB" id="5862074at2"/>